<dbReference type="EMBL" id="LR883002">
    <property type="protein sequence ID" value="CAD6025059.1"/>
    <property type="molecule type" value="Genomic_DNA"/>
</dbReference>
<protein>
    <submittedName>
        <fullName evidence="2">Uncharacterized protein</fullName>
    </submittedName>
</protein>
<name>A0A7I9AZU9_ECOLX</name>
<reference evidence="2" key="1">
    <citation type="submission" date="2020-09" db="EMBL/GenBank/DDBJ databases">
        <authorList>
            <person name="Page A."/>
            <person name="Bastkowski S."/>
        </authorList>
    </citation>
    <scope>NUCLEOTIDE SEQUENCE [LARGE SCALE GENOMIC DNA]</scope>
    <source>
        <strain evidence="2">L6_E562_ETEC</strain>
        <plasmid evidence="2">3</plasmid>
    </source>
</reference>
<keyword evidence="2" id="KW-0614">Plasmid</keyword>
<evidence type="ECO:0000256" key="1">
    <source>
        <dbReference type="SAM" id="Phobius"/>
    </source>
</evidence>
<organism evidence="2">
    <name type="scientific">Escherichia coli</name>
    <dbReference type="NCBI Taxonomy" id="562"/>
    <lineage>
        <taxon>Bacteria</taxon>
        <taxon>Pseudomonadati</taxon>
        <taxon>Pseudomonadota</taxon>
        <taxon>Gammaproteobacteria</taxon>
        <taxon>Enterobacterales</taxon>
        <taxon>Enterobacteriaceae</taxon>
        <taxon>Escherichia</taxon>
    </lineage>
</organism>
<keyword evidence="1" id="KW-0472">Membrane</keyword>
<proteinExistence type="predicted"/>
<keyword evidence="1" id="KW-0812">Transmembrane</keyword>
<feature type="transmembrane region" description="Helical" evidence="1">
    <location>
        <begin position="23"/>
        <end position="45"/>
    </location>
</feature>
<gene>
    <name evidence="2" type="ORF">ETECE562_04944</name>
</gene>
<dbReference type="AlphaFoldDB" id="A0A7I9AZU9"/>
<sequence length="120" mass="13246">MKIAQQLLEAVLQFMNASAMTQVLTLIFLALIIQVLKTLITAWIVRKPSSGEMVLDRNLTLPGVRITAGSCLNKGKNMADWFIATEGVKVVKDSASLWPQIITAVCLRYCIWCVWYGSGG</sequence>
<accession>A0A7I9AZU9</accession>
<keyword evidence="1" id="KW-1133">Transmembrane helix</keyword>
<geneLocation type="plasmid" evidence="2">
    <name>3</name>
</geneLocation>
<evidence type="ECO:0000313" key="2">
    <source>
        <dbReference type="EMBL" id="CAD6025059.1"/>
    </source>
</evidence>